<evidence type="ECO:0000259" key="2">
    <source>
        <dbReference type="Pfam" id="PF13360"/>
    </source>
</evidence>
<dbReference type="PANTHER" id="PTHR34512:SF30">
    <property type="entry name" value="OUTER MEMBRANE PROTEIN ASSEMBLY FACTOR BAMB"/>
    <property type="match status" value="1"/>
</dbReference>
<gene>
    <name evidence="3" type="ORF">RISK_001117</name>
</gene>
<evidence type="ECO:0000256" key="1">
    <source>
        <dbReference type="SAM" id="MobiDB-lite"/>
    </source>
</evidence>
<feature type="region of interest" description="Disordered" evidence="1">
    <location>
        <begin position="360"/>
        <end position="387"/>
    </location>
</feature>
<dbReference type="PATRIC" id="fig|595434.4.peg.1073"/>
<name>A0A0J1BK44_RHOIS</name>
<dbReference type="Proteomes" id="UP000036367">
    <property type="component" value="Unassembled WGS sequence"/>
</dbReference>
<dbReference type="STRING" id="595434.RISK_001117"/>
<comment type="caution">
    <text evidence="3">The sequence shown here is derived from an EMBL/GenBank/DDBJ whole genome shotgun (WGS) entry which is preliminary data.</text>
</comment>
<keyword evidence="3" id="KW-0808">Transferase</keyword>
<reference evidence="3" key="1">
    <citation type="submission" date="2015-05" db="EMBL/GenBank/DDBJ databases">
        <title>Permanent draft genome of Rhodopirellula islandicus K833.</title>
        <authorList>
            <person name="Kizina J."/>
            <person name="Richter M."/>
            <person name="Glockner F.O."/>
            <person name="Harder J."/>
        </authorList>
    </citation>
    <scope>NUCLEOTIDE SEQUENCE [LARGE SCALE GENOMIC DNA]</scope>
    <source>
        <strain evidence="3">K833</strain>
    </source>
</reference>
<dbReference type="InterPro" id="IPR018391">
    <property type="entry name" value="PQQ_b-propeller_rpt"/>
</dbReference>
<evidence type="ECO:0000313" key="3">
    <source>
        <dbReference type="EMBL" id="KLU06803.1"/>
    </source>
</evidence>
<accession>A0A0J1BK44</accession>
<protein>
    <submittedName>
        <fullName evidence="3">Serine/threonine protein kinase-likeprotein</fullName>
    </submittedName>
</protein>
<dbReference type="Pfam" id="PF13360">
    <property type="entry name" value="PQQ_2"/>
    <property type="match status" value="1"/>
</dbReference>
<dbReference type="AlphaFoldDB" id="A0A0J1BK44"/>
<dbReference type="InterPro" id="IPR015943">
    <property type="entry name" value="WD40/YVTN_repeat-like_dom_sf"/>
</dbReference>
<dbReference type="InterPro" id="IPR011047">
    <property type="entry name" value="Quinoprotein_ADH-like_sf"/>
</dbReference>
<organism evidence="3 4">
    <name type="scientific">Rhodopirellula islandica</name>
    <dbReference type="NCBI Taxonomy" id="595434"/>
    <lineage>
        <taxon>Bacteria</taxon>
        <taxon>Pseudomonadati</taxon>
        <taxon>Planctomycetota</taxon>
        <taxon>Planctomycetia</taxon>
        <taxon>Pirellulales</taxon>
        <taxon>Pirellulaceae</taxon>
        <taxon>Rhodopirellula</taxon>
    </lineage>
</organism>
<sequence length="542" mass="57398">MQRSPRDFFSNSLFPGFLPMTGFQRYLVVLLSLVLCDSIVDAEDWSRFRGPNGSGVATSSEPVPVRWSPTQNVQWKVALPGAGVSSPIVVGDRVFVTCYSGYGLDRANPGDITDLKRHLVCIDAKSGEMIWEKSIDAVQPEDPYTGAGVPSHGYASHSPVSDGENVYVFFGKTGAFAFDFDGNQLWHTPLGTESDPHRWGSASSPILHDDKVIVTASSESQALVALDKTTGKQLWRQEAKGLDNLWGTPALAKTESDELELVVGVPGEIWGINPDNGKLRWFAQAGESDQANTSAIVDKGVVIVVGGRGSGSMAVQPGGQGDVTDSHVVWTGSDAGRFATPVAYNGYVYSVASDVLSRTNTETGEMEDRVRLSGGSRSSSGGRGGSDYASPIVADGKFYYVKGNGDMFVVDVQDELKQLAVNRTTTETESFSGSPALSNGKLFVRSNKHLYCVVAGPFDESADPAPATEAADSNETAQRGDRGRGGPEGRGGPGGFGRGGFGNRGGGGDRGRGGGRGGPGGQREDSRPDRPQRPPLEEATNH</sequence>
<dbReference type="Gene3D" id="2.40.128.630">
    <property type="match status" value="1"/>
</dbReference>
<dbReference type="SUPFAM" id="SSF50998">
    <property type="entry name" value="Quinoprotein alcohol dehydrogenase-like"/>
    <property type="match status" value="1"/>
</dbReference>
<feature type="compositionally biased region" description="Basic and acidic residues" evidence="1">
    <location>
        <begin position="522"/>
        <end position="542"/>
    </location>
</feature>
<dbReference type="EMBL" id="LECT01000010">
    <property type="protein sequence ID" value="KLU06803.1"/>
    <property type="molecule type" value="Genomic_DNA"/>
</dbReference>
<feature type="compositionally biased region" description="Gly residues" evidence="1">
    <location>
        <begin position="488"/>
        <end position="506"/>
    </location>
</feature>
<dbReference type="SMART" id="SM00564">
    <property type="entry name" value="PQQ"/>
    <property type="match status" value="3"/>
</dbReference>
<dbReference type="InterPro" id="IPR002372">
    <property type="entry name" value="PQQ_rpt_dom"/>
</dbReference>
<dbReference type="PANTHER" id="PTHR34512">
    <property type="entry name" value="CELL SURFACE PROTEIN"/>
    <property type="match status" value="1"/>
</dbReference>
<proteinExistence type="predicted"/>
<keyword evidence="3" id="KW-0723">Serine/threonine-protein kinase</keyword>
<feature type="domain" description="Pyrrolo-quinoline quinone repeat" evidence="2">
    <location>
        <begin position="118"/>
        <end position="364"/>
    </location>
</feature>
<feature type="region of interest" description="Disordered" evidence="1">
    <location>
        <begin position="458"/>
        <end position="542"/>
    </location>
</feature>
<evidence type="ECO:0000313" key="4">
    <source>
        <dbReference type="Proteomes" id="UP000036367"/>
    </source>
</evidence>
<keyword evidence="3" id="KW-0418">Kinase</keyword>
<dbReference type="GO" id="GO:0004674">
    <property type="term" value="F:protein serine/threonine kinase activity"/>
    <property type="evidence" value="ECO:0007669"/>
    <property type="project" value="UniProtKB-KW"/>
</dbReference>
<keyword evidence="4" id="KW-1185">Reference proteome</keyword>
<feature type="compositionally biased region" description="Basic and acidic residues" evidence="1">
    <location>
        <begin position="478"/>
        <end position="487"/>
    </location>
</feature>
<dbReference type="Gene3D" id="2.130.10.10">
    <property type="entry name" value="YVTN repeat-like/Quinoprotein amine dehydrogenase"/>
    <property type="match status" value="1"/>
</dbReference>